<proteinExistence type="predicted"/>
<dbReference type="InterPro" id="IPR036465">
    <property type="entry name" value="vWFA_dom_sf"/>
</dbReference>
<sequence>MTTDRLPSRARVPGLRPLFALAVLLALAAPLAQPLPARADDKRPGGLTALLDRLVARGGANYAVAVDISDSMESSGYYARTRKVLPAFIDSLTDDDRVCLVPFSEGASECELVSKAEAKAQLARLPEHATGSASNFGRAFESALDGLRRSNAEVSGVLLMSDAQLYAPDDPRFKTFESPGWAALRAKLASLSGGQEVTGYGIPLGSGEKLGDVLAKVFPRYQLLDASGQELADSLARAHDDIRIRQAVKRVRGDEGKGVAVSWPATPDQPLRAGGEIRARLTATTEALPVRVGPLRLGGLPEGVRASAEPSGPLELGPGERRDVVFTLDEAVEHADGLFDGTDRESWRLTVEGAVSSPLSADVERHLDGVSVNLADRPKGEPLTAVGTVVTSASAQWWAGVLGVLAVLLAASGYLVLRRNRPMHGMLVAEAVDRPAPLRIRLYGRRTITADLSTLVEDGGTLWIKGSPGRLGGFPTLRLRCRIADRAVREAVCAPDEPLLLAGLEFRYQPGGSGPPG</sequence>
<keyword evidence="3" id="KW-1185">Reference proteome</keyword>
<keyword evidence="1" id="KW-0472">Membrane</keyword>
<accession>A0ABT6HKM0</accession>
<gene>
    <name evidence="2" type="ORF">QCN29_10845</name>
</gene>
<keyword evidence="1" id="KW-1133">Transmembrane helix</keyword>
<keyword evidence="1" id="KW-0812">Transmembrane</keyword>
<reference evidence="2 3" key="1">
    <citation type="submission" date="2023-04" db="EMBL/GenBank/DDBJ databases">
        <title>Streptomyces chengmaiensis sp. nov. isolated from the stem of mangrove plant in Hainan.</title>
        <authorList>
            <person name="Huang X."/>
            <person name="Zhou S."/>
            <person name="Chu X."/>
            <person name="Xie Y."/>
            <person name="Lin Y."/>
        </authorList>
    </citation>
    <scope>NUCLEOTIDE SEQUENCE [LARGE SCALE GENOMIC DNA]</scope>
    <source>
        <strain evidence="2 3">HNM0663</strain>
    </source>
</reference>
<protein>
    <submittedName>
        <fullName evidence="2">VWA domain-containing protein</fullName>
    </submittedName>
</protein>
<name>A0ABT6HKM0_9ACTN</name>
<dbReference type="CDD" id="cd00198">
    <property type="entry name" value="vWFA"/>
    <property type="match status" value="1"/>
</dbReference>
<evidence type="ECO:0000313" key="3">
    <source>
        <dbReference type="Proteomes" id="UP001223144"/>
    </source>
</evidence>
<dbReference type="RefSeq" id="WP_279927612.1">
    <property type="nucleotide sequence ID" value="NZ_JARWBG010000009.1"/>
</dbReference>
<dbReference type="EMBL" id="JARWBG010000009">
    <property type="protein sequence ID" value="MDH2389279.1"/>
    <property type="molecule type" value="Genomic_DNA"/>
</dbReference>
<comment type="caution">
    <text evidence="2">The sequence shown here is derived from an EMBL/GenBank/DDBJ whole genome shotgun (WGS) entry which is preliminary data.</text>
</comment>
<evidence type="ECO:0000256" key="1">
    <source>
        <dbReference type="SAM" id="Phobius"/>
    </source>
</evidence>
<organism evidence="2 3">
    <name type="scientific">Streptomyces chengmaiensis</name>
    <dbReference type="NCBI Taxonomy" id="3040919"/>
    <lineage>
        <taxon>Bacteria</taxon>
        <taxon>Bacillati</taxon>
        <taxon>Actinomycetota</taxon>
        <taxon>Actinomycetes</taxon>
        <taxon>Kitasatosporales</taxon>
        <taxon>Streptomycetaceae</taxon>
        <taxon>Streptomyces</taxon>
    </lineage>
</organism>
<dbReference type="SUPFAM" id="SSF53300">
    <property type="entry name" value="vWA-like"/>
    <property type="match status" value="1"/>
</dbReference>
<feature type="transmembrane region" description="Helical" evidence="1">
    <location>
        <begin position="397"/>
        <end position="417"/>
    </location>
</feature>
<dbReference type="Gene3D" id="3.40.50.410">
    <property type="entry name" value="von Willebrand factor, type A domain"/>
    <property type="match status" value="1"/>
</dbReference>
<dbReference type="Proteomes" id="UP001223144">
    <property type="component" value="Unassembled WGS sequence"/>
</dbReference>
<evidence type="ECO:0000313" key="2">
    <source>
        <dbReference type="EMBL" id="MDH2389279.1"/>
    </source>
</evidence>